<dbReference type="Gene3D" id="2.130.10.10">
    <property type="entry name" value="YVTN repeat-like/Quinoprotein amine dehydrogenase"/>
    <property type="match status" value="2"/>
</dbReference>
<dbReference type="SMART" id="SM00564">
    <property type="entry name" value="PQQ"/>
    <property type="match status" value="7"/>
</dbReference>
<proteinExistence type="inferred from homology"/>
<dbReference type="EMBL" id="WNYA01000001">
    <property type="protein sequence ID" value="KAG8591963.1"/>
    <property type="molecule type" value="Genomic_DNA"/>
</dbReference>
<dbReference type="InterPro" id="IPR048005">
    <property type="entry name" value="AASDH_AMP"/>
</dbReference>
<dbReference type="SUPFAM" id="SSF56801">
    <property type="entry name" value="Acetyl-CoA synthetase-like"/>
    <property type="match status" value="1"/>
</dbReference>
<organism evidence="4 5">
    <name type="scientific">Engystomops pustulosus</name>
    <name type="common">Tungara frog</name>
    <name type="synonym">Physalaemus pustulosus</name>
    <dbReference type="NCBI Taxonomy" id="76066"/>
    <lineage>
        <taxon>Eukaryota</taxon>
        <taxon>Metazoa</taxon>
        <taxon>Chordata</taxon>
        <taxon>Craniata</taxon>
        <taxon>Vertebrata</taxon>
        <taxon>Euteleostomi</taxon>
        <taxon>Amphibia</taxon>
        <taxon>Batrachia</taxon>
        <taxon>Anura</taxon>
        <taxon>Neobatrachia</taxon>
        <taxon>Hyloidea</taxon>
        <taxon>Leptodactylidae</taxon>
        <taxon>Leiuperinae</taxon>
        <taxon>Engystomops</taxon>
    </lineage>
</organism>
<evidence type="ECO:0000313" key="4">
    <source>
        <dbReference type="EMBL" id="KAG8591965.1"/>
    </source>
</evidence>
<dbReference type="Gene3D" id="2.40.10.480">
    <property type="match status" value="1"/>
</dbReference>
<comment type="caution">
    <text evidence="4">The sequence shown here is derived from an EMBL/GenBank/DDBJ whole genome shotgun (WGS) entry which is preliminary data.</text>
</comment>
<dbReference type="InterPro" id="IPR000873">
    <property type="entry name" value="AMP-dep_synth/lig_dom"/>
</dbReference>
<reference evidence="4" key="1">
    <citation type="thesis" date="2020" institute="ProQuest LLC" country="789 East Eisenhower Parkway, Ann Arbor, MI, USA">
        <title>Comparative Genomics and Chromosome Evolution.</title>
        <authorList>
            <person name="Mudd A.B."/>
        </authorList>
    </citation>
    <scope>NUCLEOTIDE SEQUENCE</scope>
    <source>
        <strain evidence="4">237g6f4</strain>
        <tissue evidence="4">Blood</tissue>
    </source>
</reference>
<dbReference type="InterPro" id="IPR036736">
    <property type="entry name" value="ACP-like_sf"/>
</dbReference>
<dbReference type="Gene3D" id="1.10.1200.10">
    <property type="entry name" value="ACP-like"/>
    <property type="match status" value="1"/>
</dbReference>
<dbReference type="InterPro" id="IPR002372">
    <property type="entry name" value="PQQ_rpt_dom"/>
</dbReference>
<dbReference type="Pfam" id="PF13193">
    <property type="entry name" value="AMP-binding_C"/>
    <property type="match status" value="1"/>
</dbReference>
<dbReference type="EMBL" id="WNYA01000001">
    <property type="protein sequence ID" value="KAG8591964.1"/>
    <property type="molecule type" value="Genomic_DNA"/>
</dbReference>
<dbReference type="InterPro" id="IPR011047">
    <property type="entry name" value="Quinoprotein_ADH-like_sf"/>
</dbReference>
<sequence length="1071" mass="119338">MACTLQQMVLQAAALYKDRNAVCFQPYNKTPLYYTYQDVLQRAEELTLFLKCHNLENKTVGLYCQPGINLPSWILGILQVPAAYTPLDPTAPSSFTSSLIQRCKVQHVLVEKDKAEMFRLHPDWIEKDSSSVQHLHVTLFEVVRSDTSDEAEATHEAAHIPSGGDCTENEDYINIQDKQCLGYVLHTSGTTGIPKVVSVPHCCIVPNILHLRSIFGVSPDDIVLLASPLTFDPSVIEIFVSLSAGACLLVLPDPLKMMPRRLCHLLFHQHKVTVLQVTPTFFRRFGSHSIRSSVLSRETSLRILALGGEQFPPLSVLKSWREPGNKTRMFNLYGITEVSSWATYFEVPEAMLESSVGANDSVPLGDPLDETMIEVRNDDGVLVEKGEGQVYLGGRQRVCFLDDEMTLPYGTMRRTGDWVKIQDGNIFFIGRKDNQIKRHGKRLNTEYIQQVVDKLEPVDSCAVVWYRAKQLVLFVVLKKPLEKKSLWRYLQAHLLSYTLPDDLVVVDRMPLTTHGKIDHSRLNVIYCEHLQQKMDLKLPVLPDDLWCNLQDLWKSVLGLPEECSDISEDSVFLLSGGDSLKAMRFHEEVEKVAGRSVPGLLEVILSDTFLDIHRCILRGTSPVMENLQDQTSVNATESHIQHIVDVTENYLVKRKAEAPTLQMDAPSFVSLSRGNRLFLNVCRGGPDQKCEVIHGLSPDLLQFIGCNISGPKRQRTKLTPSPEQVITLQERWTSDTGKCVDASPLLVISSEKDSTGTVYIGSHSHRLQALDLDTGAVLWERILGDRIESSAAVSKCGKFILVGCYDGAVYVLRRRSGETHWVFTTGSAVKSSPAVDPVSGLAFIGSHDQYLYALDINVKQCVWKAHCQGGAVFSSPCVSTSPHHLYVATLGGRLLALDPVTGKNLWMIDMGKPMFSSPTCNQHHVFIGCVDANLYCFTHMGEKLWQFPSDGPIFSTPCMSPLSEHITFGSHDSFIYCCTAEAELLWKYKTSSQVYATPFTFPNPHTGNAELLAAASTDGNVWILDALSGLLVSHCALGGEVFSSPVLYGTRLVVGCRNNLVYCFDLIWNEK</sequence>
<dbReference type="PROSITE" id="PS00455">
    <property type="entry name" value="AMP_BINDING"/>
    <property type="match status" value="1"/>
</dbReference>
<protein>
    <recommendedName>
        <fullName evidence="3">Carrier domain-containing protein</fullName>
    </recommendedName>
</protein>
<dbReference type="SUPFAM" id="SSF47336">
    <property type="entry name" value="ACP-like"/>
    <property type="match status" value="1"/>
</dbReference>
<dbReference type="PANTHER" id="PTHR44394">
    <property type="entry name" value="BETA-ALANINE-ACTIVATING ENZYME"/>
    <property type="match status" value="1"/>
</dbReference>
<dbReference type="Gene3D" id="3.40.50.12780">
    <property type="entry name" value="N-terminal domain of ligase-like"/>
    <property type="match status" value="1"/>
</dbReference>
<dbReference type="GO" id="GO:0043041">
    <property type="term" value="P:amino acid activation for nonribosomal peptide biosynthetic process"/>
    <property type="evidence" value="ECO:0007669"/>
    <property type="project" value="TreeGrafter"/>
</dbReference>
<dbReference type="InterPro" id="IPR052091">
    <property type="entry name" value="Beta-ala_Activ/Resist"/>
</dbReference>
<dbReference type="InterPro" id="IPR025110">
    <property type="entry name" value="AMP-bd_C"/>
</dbReference>
<dbReference type="Pfam" id="PF00550">
    <property type="entry name" value="PP-binding"/>
    <property type="match status" value="1"/>
</dbReference>
<dbReference type="PANTHER" id="PTHR44394:SF1">
    <property type="entry name" value="BETA-ALANINE-ACTIVATING ENZYME"/>
    <property type="match status" value="1"/>
</dbReference>
<dbReference type="InterPro" id="IPR009081">
    <property type="entry name" value="PP-bd_ACP"/>
</dbReference>
<name>A0AAV7D3F5_ENGPU</name>
<dbReference type="GO" id="GO:0006629">
    <property type="term" value="P:lipid metabolic process"/>
    <property type="evidence" value="ECO:0007669"/>
    <property type="project" value="UniProtKB-KW"/>
</dbReference>
<dbReference type="Gene3D" id="3.30.300.30">
    <property type="match status" value="1"/>
</dbReference>
<evidence type="ECO:0000256" key="2">
    <source>
        <dbReference type="ARBA" id="ARBA00023098"/>
    </source>
</evidence>
<dbReference type="InterPro" id="IPR020845">
    <property type="entry name" value="AMP-binding_CS"/>
</dbReference>
<comment type="similarity">
    <text evidence="1">Belongs to the ATP-dependent AMP-binding enzyme family.</text>
</comment>
<dbReference type="CDD" id="cd17654">
    <property type="entry name" value="A_NRPS_acs4"/>
    <property type="match status" value="1"/>
</dbReference>
<dbReference type="InterPro" id="IPR045851">
    <property type="entry name" value="AMP-bd_C_sf"/>
</dbReference>
<evidence type="ECO:0000259" key="3">
    <source>
        <dbReference type="PROSITE" id="PS50075"/>
    </source>
</evidence>
<dbReference type="InterPro" id="IPR042099">
    <property type="entry name" value="ANL_N_sf"/>
</dbReference>
<dbReference type="InterPro" id="IPR018391">
    <property type="entry name" value="PQQ_b-propeller_rpt"/>
</dbReference>
<accession>A0AAV7D3F5</accession>
<dbReference type="InterPro" id="IPR015943">
    <property type="entry name" value="WD40/YVTN_repeat-like_dom_sf"/>
</dbReference>
<feature type="domain" description="Carrier" evidence="3">
    <location>
        <begin position="543"/>
        <end position="620"/>
    </location>
</feature>
<dbReference type="SUPFAM" id="SSF50998">
    <property type="entry name" value="Quinoprotein alcohol dehydrogenase-like"/>
    <property type="match status" value="1"/>
</dbReference>
<dbReference type="Proteomes" id="UP000824782">
    <property type="component" value="Unassembled WGS sequence"/>
</dbReference>
<keyword evidence="5" id="KW-1185">Reference proteome</keyword>
<dbReference type="PROSITE" id="PS50075">
    <property type="entry name" value="CARRIER"/>
    <property type="match status" value="1"/>
</dbReference>
<evidence type="ECO:0000313" key="5">
    <source>
        <dbReference type="Proteomes" id="UP000824782"/>
    </source>
</evidence>
<evidence type="ECO:0000256" key="1">
    <source>
        <dbReference type="ARBA" id="ARBA00006432"/>
    </source>
</evidence>
<dbReference type="EMBL" id="WNYA01000001">
    <property type="protein sequence ID" value="KAG8591965.1"/>
    <property type="molecule type" value="Genomic_DNA"/>
</dbReference>
<gene>
    <name evidence="4" type="ORF">GDO81_000358</name>
</gene>
<keyword evidence="2" id="KW-0443">Lipid metabolism</keyword>
<dbReference type="AlphaFoldDB" id="A0AAV7D3F5"/>
<dbReference type="Pfam" id="PF13570">
    <property type="entry name" value="Beta-prop_ACSF4"/>
    <property type="match status" value="1"/>
</dbReference>
<dbReference type="Pfam" id="PF00501">
    <property type="entry name" value="AMP-binding"/>
    <property type="match status" value="1"/>
</dbReference>